<feature type="chain" id="PRO_5046399207" description="Outer membrane protein beta-barrel domain-containing protein" evidence="1">
    <location>
        <begin position="22"/>
        <end position="223"/>
    </location>
</feature>
<evidence type="ECO:0000256" key="1">
    <source>
        <dbReference type="SAM" id="SignalP"/>
    </source>
</evidence>
<dbReference type="EMBL" id="JBHSGN010000131">
    <property type="protein sequence ID" value="MFC4676304.1"/>
    <property type="molecule type" value="Genomic_DNA"/>
</dbReference>
<comment type="caution">
    <text evidence="2">The sequence shown here is derived from an EMBL/GenBank/DDBJ whole genome shotgun (WGS) entry which is preliminary data.</text>
</comment>
<evidence type="ECO:0008006" key="4">
    <source>
        <dbReference type="Google" id="ProtNLM"/>
    </source>
</evidence>
<keyword evidence="1" id="KW-0732">Signal</keyword>
<dbReference type="Proteomes" id="UP001596023">
    <property type="component" value="Unassembled WGS sequence"/>
</dbReference>
<evidence type="ECO:0000313" key="2">
    <source>
        <dbReference type="EMBL" id="MFC4676304.1"/>
    </source>
</evidence>
<dbReference type="SUPFAM" id="SSF56925">
    <property type="entry name" value="OMPA-like"/>
    <property type="match status" value="1"/>
</dbReference>
<proteinExistence type="predicted"/>
<feature type="signal peptide" evidence="1">
    <location>
        <begin position="1"/>
        <end position="21"/>
    </location>
</feature>
<accession>A0ABV9L2R0</accession>
<name>A0ABV9L2R0_9BACT</name>
<gene>
    <name evidence="2" type="ORF">ACFO6W_21715</name>
</gene>
<keyword evidence="3" id="KW-1185">Reference proteome</keyword>
<sequence length="223" mass="25113">MKKCILFISFLFMFFSTVYLSAQNSGRLVSRKVSSNITTENENYKNFRFTVGGGYAYWLGENLDAGNQAVKDFTSDLRHGYNLDIETQYYFHEFIGIGLNGSFTRYSSDDMKNINMRETDKMFFLGATCNGRYINNKWGFYSGLGFGPIFYSGDAEISGSYAKIEKTVFGINANIACEYRLSENVGTGLKLSVTAGSFEMYGVTDRMSVSSLMVTGFLSFRTK</sequence>
<protein>
    <recommendedName>
        <fullName evidence="4">Outer membrane protein beta-barrel domain-containing protein</fullName>
    </recommendedName>
</protein>
<dbReference type="InterPro" id="IPR011250">
    <property type="entry name" value="OMP/PagP_B-barrel"/>
</dbReference>
<organism evidence="2 3">
    <name type="scientific">Dysgonomonas termitidis</name>
    <dbReference type="NCBI Taxonomy" id="1516126"/>
    <lineage>
        <taxon>Bacteria</taxon>
        <taxon>Pseudomonadati</taxon>
        <taxon>Bacteroidota</taxon>
        <taxon>Bacteroidia</taxon>
        <taxon>Bacteroidales</taxon>
        <taxon>Dysgonomonadaceae</taxon>
        <taxon>Dysgonomonas</taxon>
    </lineage>
</organism>
<dbReference type="RefSeq" id="WP_380000403.1">
    <property type="nucleotide sequence ID" value="NZ_JBHSGN010000131.1"/>
</dbReference>
<reference evidence="3" key="1">
    <citation type="journal article" date="2019" name="Int. J. Syst. Evol. Microbiol.">
        <title>The Global Catalogue of Microorganisms (GCM) 10K type strain sequencing project: providing services to taxonomists for standard genome sequencing and annotation.</title>
        <authorList>
            <consortium name="The Broad Institute Genomics Platform"/>
            <consortium name="The Broad Institute Genome Sequencing Center for Infectious Disease"/>
            <person name="Wu L."/>
            <person name="Ma J."/>
        </authorList>
    </citation>
    <scope>NUCLEOTIDE SEQUENCE [LARGE SCALE GENOMIC DNA]</scope>
    <source>
        <strain evidence="3">CCUG 66188</strain>
    </source>
</reference>
<evidence type="ECO:0000313" key="3">
    <source>
        <dbReference type="Proteomes" id="UP001596023"/>
    </source>
</evidence>